<proteinExistence type="predicted"/>
<dbReference type="SUPFAM" id="SSF50939">
    <property type="entry name" value="Sialidases"/>
    <property type="match status" value="1"/>
</dbReference>
<reference evidence="1 2" key="1">
    <citation type="journal article" date="2015" name="Int. J. Syst. Evol. Microbiol.">
        <title>Flavisolibacter ginsenosidimutans sp. nov., with ginsenoside-converting activity isolated from soil used for cultivating ginseng.</title>
        <authorList>
            <person name="Zhao Y."/>
            <person name="Liu Q."/>
            <person name="Kang M.S."/>
            <person name="Jin F."/>
            <person name="Yu H."/>
            <person name="Im W.T."/>
        </authorList>
    </citation>
    <scope>NUCLEOTIDE SEQUENCE [LARGE SCALE GENOMIC DNA]</scope>
    <source>
        <strain evidence="1 2">Gsoil 636</strain>
    </source>
</reference>
<keyword evidence="2" id="KW-1185">Reference proteome</keyword>
<accession>A0A5B8UGY5</accession>
<dbReference type="Gene3D" id="2.60.40.2030">
    <property type="match status" value="1"/>
</dbReference>
<dbReference type="InterPro" id="IPR052025">
    <property type="entry name" value="Xyloglucanase_GH74"/>
</dbReference>
<evidence type="ECO:0008006" key="3">
    <source>
        <dbReference type="Google" id="ProtNLM"/>
    </source>
</evidence>
<organism evidence="1 2">
    <name type="scientific">Flavisolibacter ginsenosidimutans</name>
    <dbReference type="NCBI Taxonomy" id="661481"/>
    <lineage>
        <taxon>Bacteria</taxon>
        <taxon>Pseudomonadati</taxon>
        <taxon>Bacteroidota</taxon>
        <taxon>Chitinophagia</taxon>
        <taxon>Chitinophagales</taxon>
        <taxon>Chitinophagaceae</taxon>
        <taxon>Flavisolibacter</taxon>
    </lineage>
</organism>
<dbReference type="GO" id="GO:0010411">
    <property type="term" value="P:xyloglucan metabolic process"/>
    <property type="evidence" value="ECO:0007669"/>
    <property type="project" value="TreeGrafter"/>
</dbReference>
<dbReference type="EMBL" id="CP042433">
    <property type="protein sequence ID" value="QEC55350.1"/>
    <property type="molecule type" value="Genomic_DNA"/>
</dbReference>
<dbReference type="OrthoDB" id="9757947at2"/>
<dbReference type="InterPro" id="IPR036278">
    <property type="entry name" value="Sialidase_sf"/>
</dbReference>
<dbReference type="Proteomes" id="UP000321204">
    <property type="component" value="Chromosome"/>
</dbReference>
<gene>
    <name evidence="1" type="ORF">FSB75_05330</name>
</gene>
<dbReference type="PANTHER" id="PTHR43739:SF5">
    <property type="entry name" value="EXO-ALPHA-SIALIDASE"/>
    <property type="match status" value="1"/>
</dbReference>
<protein>
    <recommendedName>
        <fullName evidence="3">T9SS type A sorting domain-containing protein</fullName>
    </recommendedName>
</protein>
<dbReference type="SUPFAM" id="SSF110296">
    <property type="entry name" value="Oligoxyloglucan reducing end-specific cellobiohydrolase"/>
    <property type="match status" value="1"/>
</dbReference>
<dbReference type="InterPro" id="IPR038081">
    <property type="entry name" value="CalX-like_sf"/>
</dbReference>
<evidence type="ECO:0000313" key="1">
    <source>
        <dbReference type="EMBL" id="QEC55350.1"/>
    </source>
</evidence>
<dbReference type="PANTHER" id="PTHR43739">
    <property type="entry name" value="XYLOGLUCANASE (EUROFUNG)"/>
    <property type="match status" value="1"/>
</dbReference>
<dbReference type="InterPro" id="IPR015943">
    <property type="entry name" value="WD40/YVTN_repeat-like_dom_sf"/>
</dbReference>
<name>A0A5B8UGY5_9BACT</name>
<dbReference type="PROSITE" id="PS51257">
    <property type="entry name" value="PROKAR_LIPOPROTEIN"/>
    <property type="match status" value="1"/>
</dbReference>
<dbReference type="Gene3D" id="2.130.10.10">
    <property type="entry name" value="YVTN repeat-like/Quinoprotein amine dehydrogenase"/>
    <property type="match status" value="3"/>
</dbReference>
<evidence type="ECO:0000313" key="2">
    <source>
        <dbReference type="Proteomes" id="UP000321204"/>
    </source>
</evidence>
<dbReference type="KEGG" id="fgg:FSB75_05330"/>
<dbReference type="CDD" id="cd15482">
    <property type="entry name" value="Sialidase_non-viral"/>
    <property type="match status" value="1"/>
</dbReference>
<dbReference type="SUPFAM" id="SSF141072">
    <property type="entry name" value="CalX-like"/>
    <property type="match status" value="1"/>
</dbReference>
<sequence length="1484" mass="158525">MRKYLLFGATLATIAACWFFLRKPIERNQNLQRDQIIQGKIGGGEDEEKDGYDGAAAREQFEFERIKDPSLGYVPMERMTTAIDVSQRSKQQGRLNRAANTLANLSWTERGPVYDLVGPNGNNRGTGTNYTAGRTAAILVDTLNDPSGNTVFCGGIAGGLWKCTNFLSSIPNWQAIDDRFDNLAISSICQNPANSSVMYFSTGEATGNADAVYGGGVWKSTDGGTTWTRLASTIAPSPTVFLRVFKIVCDATGNVYLANRNTSPPVSSASGLYRSKDGGASWQEITPTVRTSGNGICTDIEISSTGRLHASFGYSASTVQHQYTDDPANVTPASGWNASTGIRINSSVIANRLELAVQGNVLYAVTTNSISTTNNNNVDSCYKSVDGGATWTKQNTTAYTTSLTNTQGWYDLTLAINPSNSNEFLVGGVDAYKSTNSGSTVTRQTYWANGNPYVHADHHFIQWWMVGAQSRIVIGCDGGVFLSNDGGATFIDKNRNLAIKQFYDAGIHPTAGSPYLIAGAQDNGVHAFSNPGLSFSTEVYGGDGCMVHINQQNPQIQFGSYVYNTYRRSTDGGNSWSSVTFGNNNGMFVNPYDYDDGQNVLYATWASGQMLRWADANTSTGATLVSLAGLTGTPSVFKVSPFTKDRVFIGSNTGKLIRLDNAKTVTSATASTNITNITGTSFPAANLSCVNTGSSDNYLVATFSNYGVSHVFYSTDGGTSWTKIDGNLPDMPVRWALFDPQNNSRIFLATEAGVYSTDAVNGSSTVWNADINFPTVRTDVLKMRLSDNTVVAATHGRGLFTAVIPALPELRFNASNITYSESTTGTTDCRGYTDYVIPVTPVTAPSGDATVTYSLKPGNTATEGVDFDYTANGSFANSAKQHTFPSGSKASQNITVRVYDDAAVEPDETFTISFAVSGSTDAFAGSYSTYTITIKDNDFAPTPTVSLSGTLGTYQYNLGSAASANPFNASLQSNKAQFLYKASELNAVGLTAGSITSVGLYLTKNSTRAFSNLNIKMGSTSIPYLVDGGVNAVSTTTYKTLSSYSTVNGLNAFVLDAPFIWDGTSNVVVEVCYDNGSTATNAADILQGYADGGGASQGNMIWQNNINCGTNYTSVGYYASGIKPVVTFTADVVANTVETSASATKTATLPGNADVYFYNGSKIIARIQNTGGGDYGCTQVSIDRAGSSAVAFWNNNPSNYLTSKTLQVVPTTNNPSGQYQITLYYTAAEKAGWEAATGQSWNNIQLVKVKSQIKNYTPGTPAPDGANAVEVVTPTFGTFGSDYTLTATFASGFSGFAAGIPGVNPLPITLLTFEGRLNNNAASLSWSTSSEQNSRNFDVEKSTDGTNYYKIGSVNAAGTSNTKKDYSFRDQNLSPLNYYRLRLNDNDGRYKYSNVVLINYSSAVQNVTVVNNPFSSYLDVRFAKQGAGAKLQLVGLNGAVLAEKQIANPSGQIRWPLSVNLSNGTYVLRTVIDGEIFVNKLIKQ</sequence>
<dbReference type="RefSeq" id="WP_146783859.1">
    <property type="nucleotide sequence ID" value="NZ_BAABIO010000002.1"/>
</dbReference>